<dbReference type="Gene3D" id="3.40.630.30">
    <property type="match status" value="1"/>
</dbReference>
<dbReference type="Proteomes" id="UP000199315">
    <property type="component" value="Unassembled WGS sequence"/>
</dbReference>
<dbReference type="InterPro" id="IPR016181">
    <property type="entry name" value="Acyl_CoA_acyltransferase"/>
</dbReference>
<dbReference type="OrthoDB" id="9785911at2"/>
<dbReference type="InterPro" id="IPR050644">
    <property type="entry name" value="PG_Glycine_Bridge_Synth"/>
</dbReference>
<feature type="domain" description="BioF2-like acetyltransferase" evidence="1">
    <location>
        <begin position="169"/>
        <end position="294"/>
    </location>
</feature>
<dbReference type="PANTHER" id="PTHR36174:SF1">
    <property type="entry name" value="LIPID II:GLYCINE GLYCYLTRANSFERASE"/>
    <property type="match status" value="1"/>
</dbReference>
<dbReference type="STRING" id="1619234.SAMN05421730_100455"/>
<protein>
    <submittedName>
        <fullName evidence="2">Acetyltransferase (GNAT) domain-containing protein</fullName>
    </submittedName>
</protein>
<evidence type="ECO:0000313" key="2">
    <source>
        <dbReference type="EMBL" id="SCP96271.1"/>
    </source>
</evidence>
<evidence type="ECO:0000259" key="1">
    <source>
        <dbReference type="Pfam" id="PF13480"/>
    </source>
</evidence>
<keyword evidence="2" id="KW-0808">Transferase</keyword>
<dbReference type="GO" id="GO:0016740">
    <property type="term" value="F:transferase activity"/>
    <property type="evidence" value="ECO:0007669"/>
    <property type="project" value="UniProtKB-KW"/>
</dbReference>
<dbReference type="AlphaFoldDB" id="A0A1D3TRD8"/>
<dbReference type="InterPro" id="IPR038740">
    <property type="entry name" value="BioF2-like_GNAT_dom"/>
</dbReference>
<dbReference type="SUPFAM" id="SSF55729">
    <property type="entry name" value="Acyl-CoA N-acyltransferases (Nat)"/>
    <property type="match status" value="1"/>
</dbReference>
<organism evidence="2 3">
    <name type="scientific">Anaerobium acetethylicum</name>
    <dbReference type="NCBI Taxonomy" id="1619234"/>
    <lineage>
        <taxon>Bacteria</taxon>
        <taxon>Bacillati</taxon>
        <taxon>Bacillota</taxon>
        <taxon>Clostridia</taxon>
        <taxon>Lachnospirales</taxon>
        <taxon>Lachnospiraceae</taxon>
        <taxon>Anaerobium</taxon>
    </lineage>
</organism>
<proteinExistence type="predicted"/>
<dbReference type="RefSeq" id="WP_091231322.1">
    <property type="nucleotide sequence ID" value="NZ_FMKA01000004.1"/>
</dbReference>
<gene>
    <name evidence="2" type="ORF">SAMN05421730_100455</name>
</gene>
<evidence type="ECO:0000313" key="3">
    <source>
        <dbReference type="Proteomes" id="UP000199315"/>
    </source>
</evidence>
<name>A0A1D3TRD8_9FIRM</name>
<accession>A0A1D3TRD8</accession>
<dbReference type="EMBL" id="FMKA01000004">
    <property type="protein sequence ID" value="SCP96271.1"/>
    <property type="molecule type" value="Genomic_DNA"/>
</dbReference>
<dbReference type="Pfam" id="PF13480">
    <property type="entry name" value="Acetyltransf_6"/>
    <property type="match status" value="1"/>
</dbReference>
<dbReference type="PANTHER" id="PTHR36174">
    <property type="entry name" value="LIPID II:GLYCINE GLYCYLTRANSFERASE"/>
    <property type="match status" value="1"/>
</dbReference>
<keyword evidence="3" id="KW-1185">Reference proteome</keyword>
<sequence length="354" mass="41899">MQNIKMISIEESDIWDDTVRSFKNHDIYYFSGYVKAFMLHGDGNPCLFYYNNGRLKGINVVMLRELWACSELCDVLKPRECYDIATPYGYGGFLLEGNTSEEEIRLLDKEYIRLCREKKIVSEFVRFHPILENHKKLDQMYDILDKGKTIGLALDSESLIWDNIESKKRNRIRKARTNGIQVYWGLSEKLMGYFMEMYNKTMDKDNADPYYYFKKEFYDSILNDCRYNSLMFYSVYQDKIVAMSIVLFVNKKMHCHLMTSLREYQDLEPVSLMVHEMAVWGCRNGMKTLHMGGGLGGGEDSLYRFKSSFNRNSNYTFYIGKKIFDQECYQRCMDIRTCNGQRELKTSFFPEYRG</sequence>
<reference evidence="2 3" key="1">
    <citation type="submission" date="2016-09" db="EMBL/GenBank/DDBJ databases">
        <authorList>
            <person name="Capua I."/>
            <person name="De Benedictis P."/>
            <person name="Joannis T."/>
            <person name="Lombin L.H."/>
            <person name="Cattoli G."/>
        </authorList>
    </citation>
    <scope>NUCLEOTIDE SEQUENCE [LARGE SCALE GENOMIC DNA]</scope>
    <source>
        <strain evidence="2 3">GluBS11</strain>
    </source>
</reference>